<dbReference type="Gene3D" id="2.30.29.30">
    <property type="entry name" value="Pleckstrin-homology domain (PH domain)/Phosphotyrosine-binding domain (PTB)"/>
    <property type="match status" value="1"/>
</dbReference>
<protein>
    <submittedName>
        <fullName evidence="12">PDZ domain-containing protein</fullName>
    </submittedName>
</protein>
<evidence type="ECO:0000256" key="1">
    <source>
        <dbReference type="ARBA" id="ARBA00004170"/>
    </source>
</evidence>
<feature type="domain" description="PDZ" evidence="9">
    <location>
        <begin position="483"/>
        <end position="567"/>
    </location>
</feature>
<name>A0A915N6G5_MELJA</name>
<dbReference type="InterPro" id="IPR015482">
    <property type="entry name" value="Syntrophin"/>
</dbReference>
<keyword evidence="11" id="KW-1185">Reference proteome</keyword>
<evidence type="ECO:0000256" key="7">
    <source>
        <dbReference type="ARBA" id="ARBA00023136"/>
    </source>
</evidence>
<evidence type="ECO:0000256" key="5">
    <source>
        <dbReference type="ARBA" id="ARBA00022734"/>
    </source>
</evidence>
<evidence type="ECO:0000256" key="8">
    <source>
        <dbReference type="ARBA" id="ARBA00023212"/>
    </source>
</evidence>
<dbReference type="Gene3D" id="2.60.120.200">
    <property type="match status" value="1"/>
</dbReference>
<dbReference type="GO" id="GO:0005856">
    <property type="term" value="C:cytoskeleton"/>
    <property type="evidence" value="ECO:0007669"/>
    <property type="project" value="UniProtKB-SubCell"/>
</dbReference>
<evidence type="ECO:0000259" key="9">
    <source>
        <dbReference type="PROSITE" id="PS50106"/>
    </source>
</evidence>
<dbReference type="Pfam" id="PF23012">
    <property type="entry name" value="Syntrophin_4th"/>
    <property type="match status" value="1"/>
</dbReference>
<dbReference type="AlphaFoldDB" id="A0A915N6G5"/>
<dbReference type="SUPFAM" id="SSF50729">
    <property type="entry name" value="PH domain-like"/>
    <property type="match status" value="1"/>
</dbReference>
<dbReference type="InterPro" id="IPR036034">
    <property type="entry name" value="PDZ_sf"/>
</dbReference>
<evidence type="ECO:0000256" key="6">
    <source>
        <dbReference type="ARBA" id="ARBA00022737"/>
    </source>
</evidence>
<keyword evidence="5" id="KW-0430">Lectin</keyword>
<proteinExistence type="inferred from homology"/>
<keyword evidence="6" id="KW-0677">Repeat</keyword>
<evidence type="ECO:0000256" key="3">
    <source>
        <dbReference type="ARBA" id="ARBA00010798"/>
    </source>
</evidence>
<dbReference type="GO" id="GO:0005198">
    <property type="term" value="F:structural molecule activity"/>
    <property type="evidence" value="ECO:0007669"/>
    <property type="project" value="InterPro"/>
</dbReference>
<evidence type="ECO:0000259" key="10">
    <source>
        <dbReference type="PROSITE" id="PS51304"/>
    </source>
</evidence>
<dbReference type="GO" id="GO:0030246">
    <property type="term" value="F:carbohydrate binding"/>
    <property type="evidence" value="ECO:0007669"/>
    <property type="project" value="UniProtKB-KW"/>
</dbReference>
<accession>A0A915N6G5</accession>
<dbReference type="SMART" id="SM00228">
    <property type="entry name" value="PDZ"/>
    <property type="match status" value="1"/>
</dbReference>
<sequence length="805" mass="90722">AEGEAGKPRKTETPFIVNKETKVFELNIIANKTNDMMTKYEFEINGVKYLDSTIITAVPTWKIDQIKILSNFELFDYNVTEEELKMPNKKFKKYLPDLKKFGNIVCLEGKIPKAEDMTGQKSFQVYLLDDENDFSEIYGNTALLLNFVFDPDNYSQLGKNISYTQGRNSALYISSYYRRKWRTNQTHKNPIGHTDVPVTIQIIADTHYFNISINGATDYIHYKHQIPPWAINYAMVTGNIQDIKFLENNNEKCLKVKEYELSENMAKTDKRLVEGDQIIIKGQVPNPFNGNIIVNLMHRALEPLQEFGEIIYTLHMASNYSLSTAWVGGNVSQKDQGKKNYASNSVNLNGGERIRISINFQSQHGIKPIVETEEHTIQDTITYTCSNEYSYDLIEYIEVHSGLVLWQQQKPTATSFGSIVGRERIARLLLTKGSHQLNVQLPVSDESAKEFADAQQHQGIGRSPAAKLSVVDLNSEQQVTLRTVNVPKGPEGLGLSIKGGSEGTHRVPIVISKVLPGLSAAKTNQVFVGDLIVEVNGMSLEGKTHEEVVQLLKDSTGSHVTLTLKRDSSASPLLRNTAETSPVSDHVTVFKSALKTPMLYQQSPKLEEKTIIIEEPQNNLVFESEDDVVGNGGEKWKTICKIPLPLAFVSRYLWATDKLRSNAFEVHSVDGRSSGIIHCEDRKALEQWVQHIDSHINALNRKTIRMSNKYLHASDRTRTFACSYDGRPAGLVIDTRLGFSLYDIPSKSYIWQYGFSELESSSDDGKMRVQFIFRNDAVAQAIDVRQLDVKIMGADPEFLQDLPLS</sequence>
<dbReference type="InterPro" id="IPR041428">
    <property type="entry name" value="PHsplit_syntrophin"/>
</dbReference>
<evidence type="ECO:0000256" key="4">
    <source>
        <dbReference type="ARBA" id="ARBA00022490"/>
    </source>
</evidence>
<dbReference type="PROSITE" id="PS50106">
    <property type="entry name" value="PDZ"/>
    <property type="match status" value="1"/>
</dbReference>
<keyword evidence="8" id="KW-0206">Cytoskeleton</keyword>
<dbReference type="SUPFAM" id="SSF49899">
    <property type="entry name" value="Concanavalin A-like lectins/glucanases"/>
    <property type="match status" value="1"/>
</dbReference>
<dbReference type="PANTHER" id="PTHR10554">
    <property type="entry name" value="SYNTROPHIN"/>
    <property type="match status" value="1"/>
</dbReference>
<dbReference type="Pfam" id="PF00337">
    <property type="entry name" value="Gal-bind_lectin"/>
    <property type="match status" value="1"/>
</dbReference>
<dbReference type="InterPro" id="IPR013320">
    <property type="entry name" value="ConA-like_dom_sf"/>
</dbReference>
<dbReference type="Pfam" id="PF18012">
    <property type="entry name" value="PH_17"/>
    <property type="match status" value="1"/>
</dbReference>
<comment type="subcellular location">
    <subcellularLocation>
        <location evidence="2">Cytoplasm</location>
        <location evidence="2">Cytoskeleton</location>
    </subcellularLocation>
    <subcellularLocation>
        <location evidence="1">Membrane</location>
        <topology evidence="1">Peripheral membrane protein</topology>
    </subcellularLocation>
</comment>
<dbReference type="InterPro" id="IPR001478">
    <property type="entry name" value="PDZ"/>
</dbReference>
<evidence type="ECO:0000313" key="11">
    <source>
        <dbReference type="Proteomes" id="UP000887561"/>
    </source>
</evidence>
<dbReference type="WBParaSite" id="scaffold7281_cov223.g11867">
    <property type="protein sequence ID" value="scaffold7281_cov223.g11867"/>
    <property type="gene ID" value="scaffold7281_cov223.g11867"/>
</dbReference>
<organism evidence="11 12">
    <name type="scientific">Meloidogyne javanica</name>
    <name type="common">Root-knot nematode worm</name>
    <dbReference type="NCBI Taxonomy" id="6303"/>
    <lineage>
        <taxon>Eukaryota</taxon>
        <taxon>Metazoa</taxon>
        <taxon>Ecdysozoa</taxon>
        <taxon>Nematoda</taxon>
        <taxon>Chromadorea</taxon>
        <taxon>Rhabditida</taxon>
        <taxon>Tylenchina</taxon>
        <taxon>Tylenchomorpha</taxon>
        <taxon>Tylenchoidea</taxon>
        <taxon>Meloidogynidae</taxon>
        <taxon>Meloidogyninae</taxon>
        <taxon>Meloidogyne</taxon>
        <taxon>Meloidogyne incognita group</taxon>
    </lineage>
</organism>
<dbReference type="Proteomes" id="UP000887561">
    <property type="component" value="Unplaced"/>
</dbReference>
<dbReference type="Gene3D" id="2.30.42.10">
    <property type="match status" value="1"/>
</dbReference>
<evidence type="ECO:0000313" key="12">
    <source>
        <dbReference type="WBParaSite" id="scaffold7281_cov223.g11867"/>
    </source>
</evidence>
<evidence type="ECO:0000256" key="2">
    <source>
        <dbReference type="ARBA" id="ARBA00004245"/>
    </source>
</evidence>
<dbReference type="InterPro" id="IPR055108">
    <property type="entry name" value="Syntrophin_4th"/>
</dbReference>
<comment type="similarity">
    <text evidence="3">Belongs to the syntrophin family.</text>
</comment>
<reference evidence="12" key="1">
    <citation type="submission" date="2022-11" db="UniProtKB">
        <authorList>
            <consortium name="WormBaseParasite"/>
        </authorList>
    </citation>
    <scope>IDENTIFICATION</scope>
</reference>
<feature type="domain" description="Galectin" evidence="10">
    <location>
        <begin position="91"/>
        <end position="249"/>
    </location>
</feature>
<dbReference type="Pfam" id="PF00595">
    <property type="entry name" value="PDZ"/>
    <property type="match status" value="1"/>
</dbReference>
<dbReference type="InterPro" id="IPR001079">
    <property type="entry name" value="Galectin_CRD"/>
</dbReference>
<keyword evidence="7" id="KW-0472">Membrane</keyword>
<dbReference type="GO" id="GO:0016010">
    <property type="term" value="C:dystrophin-associated glycoprotein complex"/>
    <property type="evidence" value="ECO:0007669"/>
    <property type="project" value="TreeGrafter"/>
</dbReference>
<keyword evidence="4" id="KW-0963">Cytoplasm</keyword>
<dbReference type="InterPro" id="IPR011993">
    <property type="entry name" value="PH-like_dom_sf"/>
</dbReference>
<dbReference type="PANTHER" id="PTHR10554:SF1">
    <property type="entry name" value="FI16515P1"/>
    <property type="match status" value="1"/>
</dbReference>
<dbReference type="SUPFAM" id="SSF50156">
    <property type="entry name" value="PDZ domain-like"/>
    <property type="match status" value="1"/>
</dbReference>
<dbReference type="PROSITE" id="PS51304">
    <property type="entry name" value="GALECTIN"/>
    <property type="match status" value="1"/>
</dbReference>